<protein>
    <recommendedName>
        <fullName evidence="4">C-type lysozyme inhibitor domain-containing protein</fullName>
    </recommendedName>
</protein>
<gene>
    <name evidence="2" type="ORF">EJP69_23590</name>
</gene>
<proteinExistence type="predicted"/>
<dbReference type="EMBL" id="RXOE01000007">
    <property type="protein sequence ID" value="RTQ32253.1"/>
    <property type="molecule type" value="Genomic_DNA"/>
</dbReference>
<dbReference type="PROSITE" id="PS51257">
    <property type="entry name" value="PROKAR_LIPOPROTEIN"/>
    <property type="match status" value="1"/>
</dbReference>
<evidence type="ECO:0000313" key="2">
    <source>
        <dbReference type="EMBL" id="RTQ32253.1"/>
    </source>
</evidence>
<dbReference type="RefSeq" id="WP_126472695.1">
    <property type="nucleotide sequence ID" value="NZ_RXOE01000007.1"/>
</dbReference>
<evidence type="ECO:0000256" key="1">
    <source>
        <dbReference type="SAM" id="SignalP"/>
    </source>
</evidence>
<name>A0A3S0J664_9BURK</name>
<dbReference type="AlphaFoldDB" id="A0A3S0J664"/>
<feature type="signal peptide" evidence="1">
    <location>
        <begin position="1"/>
        <end position="24"/>
    </location>
</feature>
<keyword evidence="3" id="KW-1185">Reference proteome</keyword>
<evidence type="ECO:0008006" key="4">
    <source>
        <dbReference type="Google" id="ProtNLM"/>
    </source>
</evidence>
<keyword evidence="1" id="KW-0732">Signal</keyword>
<sequence length="122" mass="13384">MSIQPSRILSTAALLLACSTPAFATGSMQCEGKPYSAEIQFRLSSGEPTQLIVARADDDEAQPERFELQRRAVDYKRRVMSLKGTSLEGSGRTAMLNVSKTRGTLTFSGARHRLRCDWESAG</sequence>
<evidence type="ECO:0000313" key="3">
    <source>
        <dbReference type="Proteomes" id="UP000267418"/>
    </source>
</evidence>
<reference evidence="2 3" key="1">
    <citation type="submission" date="2018-12" db="EMBL/GenBank/DDBJ databases">
        <title>The genome of Variovorax gossypii DSM 100435.</title>
        <authorList>
            <person name="Gao J."/>
            <person name="Sun J."/>
        </authorList>
    </citation>
    <scope>NUCLEOTIDE SEQUENCE [LARGE SCALE GENOMIC DNA]</scope>
    <source>
        <strain evidence="2 3">DSM 100435</strain>
    </source>
</reference>
<feature type="chain" id="PRO_5018610052" description="C-type lysozyme inhibitor domain-containing protein" evidence="1">
    <location>
        <begin position="25"/>
        <end position="122"/>
    </location>
</feature>
<comment type="caution">
    <text evidence="2">The sequence shown here is derived from an EMBL/GenBank/DDBJ whole genome shotgun (WGS) entry which is preliminary data.</text>
</comment>
<accession>A0A3S0J664</accession>
<organism evidence="2 3">
    <name type="scientific">Variovorax gossypii</name>
    <dbReference type="NCBI Taxonomy" id="1679495"/>
    <lineage>
        <taxon>Bacteria</taxon>
        <taxon>Pseudomonadati</taxon>
        <taxon>Pseudomonadota</taxon>
        <taxon>Betaproteobacteria</taxon>
        <taxon>Burkholderiales</taxon>
        <taxon>Comamonadaceae</taxon>
        <taxon>Variovorax</taxon>
    </lineage>
</organism>
<dbReference type="OrthoDB" id="8856611at2"/>
<dbReference type="Proteomes" id="UP000267418">
    <property type="component" value="Unassembled WGS sequence"/>
</dbReference>